<dbReference type="AlphaFoldDB" id="A0A4Q2CZB8"/>
<name>A0A4Q2CZB8_9AGAR</name>
<protein>
    <submittedName>
        <fullName evidence="2">Uncharacterized protein</fullName>
    </submittedName>
</protein>
<evidence type="ECO:0000313" key="3">
    <source>
        <dbReference type="Proteomes" id="UP000290288"/>
    </source>
</evidence>
<proteinExistence type="predicted"/>
<dbReference type="Proteomes" id="UP000290288">
    <property type="component" value="Unassembled WGS sequence"/>
</dbReference>
<evidence type="ECO:0000256" key="1">
    <source>
        <dbReference type="SAM" id="MobiDB-lite"/>
    </source>
</evidence>
<keyword evidence="3" id="KW-1185">Reference proteome</keyword>
<feature type="region of interest" description="Disordered" evidence="1">
    <location>
        <begin position="1"/>
        <end position="22"/>
    </location>
</feature>
<organism evidence="2 3">
    <name type="scientific">Candolleomyces aberdarensis</name>
    <dbReference type="NCBI Taxonomy" id="2316362"/>
    <lineage>
        <taxon>Eukaryota</taxon>
        <taxon>Fungi</taxon>
        <taxon>Dikarya</taxon>
        <taxon>Basidiomycota</taxon>
        <taxon>Agaricomycotina</taxon>
        <taxon>Agaricomycetes</taxon>
        <taxon>Agaricomycetidae</taxon>
        <taxon>Agaricales</taxon>
        <taxon>Agaricineae</taxon>
        <taxon>Psathyrellaceae</taxon>
        <taxon>Candolleomyces</taxon>
    </lineage>
</organism>
<evidence type="ECO:0000313" key="2">
    <source>
        <dbReference type="EMBL" id="RXW11284.1"/>
    </source>
</evidence>
<accession>A0A4Q2CZB8</accession>
<comment type="caution">
    <text evidence="2">The sequence shown here is derived from an EMBL/GenBank/DDBJ whole genome shotgun (WGS) entry which is preliminary data.</text>
</comment>
<gene>
    <name evidence="2" type="ORF">EST38_g14571</name>
</gene>
<feature type="compositionally biased region" description="Polar residues" evidence="1">
    <location>
        <begin position="9"/>
        <end position="20"/>
    </location>
</feature>
<sequence length="114" mass="12403">MGDRPAPTEGTSSGAAGTNSTHRELQIIHNYHATVTVNKVEYAENASLGNIYGTLNQVSGRSDAAAGNQQHLELTGQAAKSQTSFDSFDRFPMHHIAEIERRLPRIQRASLAQE</sequence>
<reference evidence="2 3" key="1">
    <citation type="submission" date="2019-01" db="EMBL/GenBank/DDBJ databases">
        <title>Draft genome sequence of Psathyrella aberdarensis IHI B618.</title>
        <authorList>
            <person name="Buettner E."/>
            <person name="Kellner H."/>
        </authorList>
    </citation>
    <scope>NUCLEOTIDE SEQUENCE [LARGE SCALE GENOMIC DNA]</scope>
    <source>
        <strain evidence="2 3">IHI B618</strain>
    </source>
</reference>
<dbReference type="EMBL" id="SDEE01002084">
    <property type="protein sequence ID" value="RXW11284.1"/>
    <property type="molecule type" value="Genomic_DNA"/>
</dbReference>